<dbReference type="InterPro" id="IPR010317">
    <property type="entry name" value="WxLIP_PGBD"/>
</dbReference>
<dbReference type="AlphaFoldDB" id="A0AAW9JTL1"/>
<sequence length="364" mass="40896">MRKLYSLIVILLIGSLISPIIGRAEGSMAYSAKANIPENQINKTLTYFDLKMEPGQEQEITLTVSNSSDKQTTIILSPNIATTNQNGVIDYSQTKGKLDSTLKTPLSSVISKEQEVTLAPNETKQVPFTLKMPDKSFNGLLLGGFYVTKKEEAEDSKEAEKNVQIKNNYSYVIGIQLRESLEEVKPQLKMNQIKPALLNYRTAVTVNLQNTEATIIKEFDVHAKVRKKGNGTVLHEATKTDMSMAPNSNFDFPISWDNQSLEPGTYTLDMTAKSGENQWTFEEDFTISAKESKTLNTDAVELEKKAPNWTLIILSVIAAMTLLIGGMLYLIYKHKKKKEAARKARIRMQKRRKKINKKKPKVGK</sequence>
<organism evidence="4 5">
    <name type="scientific">Carnobacterium maltaromaticum</name>
    <name type="common">Carnobacterium piscicola</name>
    <dbReference type="NCBI Taxonomy" id="2751"/>
    <lineage>
        <taxon>Bacteria</taxon>
        <taxon>Bacillati</taxon>
        <taxon>Bacillota</taxon>
        <taxon>Bacilli</taxon>
        <taxon>Lactobacillales</taxon>
        <taxon>Carnobacteriaceae</taxon>
        <taxon>Carnobacterium</taxon>
    </lineage>
</organism>
<evidence type="ECO:0000259" key="2">
    <source>
        <dbReference type="Pfam" id="PF06030"/>
    </source>
</evidence>
<keyword evidence="1" id="KW-1133">Transmembrane helix</keyword>
<dbReference type="Pfam" id="PF11797">
    <property type="entry name" value="WxLIP_HBD"/>
    <property type="match status" value="1"/>
</dbReference>
<comment type="caution">
    <text evidence="4">The sequence shown here is derived from an EMBL/GenBank/DDBJ whole genome shotgun (WGS) entry which is preliminary data.</text>
</comment>
<dbReference type="RefSeq" id="WP_322809476.1">
    <property type="nucleotide sequence ID" value="NZ_JAVBVO010000004.1"/>
</dbReference>
<evidence type="ECO:0000256" key="1">
    <source>
        <dbReference type="SAM" id="Phobius"/>
    </source>
</evidence>
<dbReference type="InterPro" id="IPR021759">
    <property type="entry name" value="WxLIP_HBD"/>
</dbReference>
<dbReference type="EMBL" id="JAVBVO010000004">
    <property type="protein sequence ID" value="MDZ5759877.1"/>
    <property type="molecule type" value="Genomic_DNA"/>
</dbReference>
<dbReference type="Proteomes" id="UP001290462">
    <property type="component" value="Unassembled WGS sequence"/>
</dbReference>
<accession>A0AAW9JTL1</accession>
<evidence type="ECO:0000313" key="5">
    <source>
        <dbReference type="Proteomes" id="UP001290462"/>
    </source>
</evidence>
<name>A0AAW9JTL1_CARML</name>
<protein>
    <submittedName>
        <fullName evidence="4">DUF916 and DUF3324 domain-containing protein</fullName>
    </submittedName>
</protein>
<evidence type="ECO:0000313" key="4">
    <source>
        <dbReference type="EMBL" id="MDZ5759877.1"/>
    </source>
</evidence>
<feature type="domain" description="WxL Interacting Protein host binding" evidence="3">
    <location>
        <begin position="160"/>
        <end position="296"/>
    </location>
</feature>
<dbReference type="Pfam" id="PF06030">
    <property type="entry name" value="WxLIP_PGBD"/>
    <property type="match status" value="1"/>
</dbReference>
<evidence type="ECO:0000259" key="3">
    <source>
        <dbReference type="Pfam" id="PF11797"/>
    </source>
</evidence>
<gene>
    <name evidence="4" type="ORF">RAK27_14540</name>
</gene>
<reference evidence="4" key="1">
    <citation type="submission" date="2023-08" db="EMBL/GenBank/DDBJ databases">
        <title>Genomic characterization of piscicolin 126 produced by Carnobacterium maltaromaticum CM22 strain isolated from salmon (Salmo salar).</title>
        <authorList>
            <person name="Gonzalez-Gragera E."/>
            <person name="Garcia-Lopez J.D."/>
            <person name="Teso-Perez C."/>
            <person name="Gimenez-Hernandez I."/>
            <person name="Peralta-Sanchez J.M."/>
            <person name="Valdivia E."/>
            <person name="Montalban-Lopez M."/>
            <person name="Martin-Platero A.M."/>
            <person name="Banos A."/>
            <person name="Martinez-Bueno M."/>
        </authorList>
    </citation>
    <scope>NUCLEOTIDE SEQUENCE</scope>
    <source>
        <strain evidence="4">CM22</strain>
    </source>
</reference>
<feature type="transmembrane region" description="Helical" evidence="1">
    <location>
        <begin position="309"/>
        <end position="332"/>
    </location>
</feature>
<feature type="domain" description="WxL Interacting Protein peptidoglycan binding" evidence="2">
    <location>
        <begin position="30"/>
        <end position="149"/>
    </location>
</feature>
<keyword evidence="1" id="KW-0472">Membrane</keyword>
<proteinExistence type="predicted"/>
<keyword evidence="1" id="KW-0812">Transmembrane</keyword>